<feature type="region of interest" description="Disordered" evidence="1">
    <location>
        <begin position="147"/>
        <end position="168"/>
    </location>
</feature>
<dbReference type="InterPro" id="IPR010127">
    <property type="entry name" value="Phasin_subfam-1"/>
</dbReference>
<name>A0A6N6WHE7_9BURK</name>
<dbReference type="OrthoDB" id="9005934at2"/>
<feature type="domain" description="Phasin" evidence="2">
    <location>
        <begin position="7"/>
        <end position="98"/>
    </location>
</feature>
<reference evidence="3 4" key="1">
    <citation type="journal article" date="2020" name="Int. J. Syst. Evol. Microbiol.">
        <title>Paraburkholderia madseniana sp. nov., a phenolic acid-degrading bacterium isolated from acidic forest soil.</title>
        <authorList>
            <person name="Wilhelm R.C."/>
            <person name="Murphy S.J.L."/>
            <person name="Feriancek N.M."/>
            <person name="Karasz D.C."/>
            <person name="DeRito C.M."/>
            <person name="Newman J.D."/>
            <person name="Buckley D.H."/>
        </authorList>
    </citation>
    <scope>NUCLEOTIDE SEQUENCE [LARGE SCALE GENOMIC DNA]</scope>
    <source>
        <strain evidence="3 4">RP11</strain>
    </source>
</reference>
<dbReference type="Pfam" id="PF09361">
    <property type="entry name" value="Phasin_2"/>
    <property type="match status" value="1"/>
</dbReference>
<dbReference type="AlphaFoldDB" id="A0A6N6WHE7"/>
<gene>
    <name evidence="3" type="primary">phaP</name>
    <name evidence="3" type="ORF">FSO04_14815</name>
</gene>
<dbReference type="RefSeq" id="WP_154560400.1">
    <property type="nucleotide sequence ID" value="NZ_VOSW01000024.1"/>
</dbReference>
<protein>
    <submittedName>
        <fullName evidence="3">TIGR01841 family phasin</fullName>
    </submittedName>
</protein>
<organism evidence="3 4">
    <name type="scientific">Paraburkholderia madseniana</name>
    <dbReference type="NCBI Taxonomy" id="2599607"/>
    <lineage>
        <taxon>Bacteria</taxon>
        <taxon>Pseudomonadati</taxon>
        <taxon>Pseudomonadota</taxon>
        <taxon>Betaproteobacteria</taxon>
        <taxon>Burkholderiales</taxon>
        <taxon>Burkholderiaceae</taxon>
        <taxon>Paraburkholderia</taxon>
    </lineage>
</organism>
<dbReference type="InterPro" id="IPR018968">
    <property type="entry name" value="Phasin"/>
</dbReference>
<dbReference type="Proteomes" id="UP000463700">
    <property type="component" value="Unassembled WGS sequence"/>
</dbReference>
<dbReference type="NCBIfam" id="TIGR01841">
    <property type="entry name" value="phasin"/>
    <property type="match status" value="1"/>
</dbReference>
<evidence type="ECO:0000313" key="4">
    <source>
        <dbReference type="Proteomes" id="UP000463700"/>
    </source>
</evidence>
<evidence type="ECO:0000256" key="1">
    <source>
        <dbReference type="SAM" id="MobiDB-lite"/>
    </source>
</evidence>
<evidence type="ECO:0000313" key="3">
    <source>
        <dbReference type="EMBL" id="KAE8759214.1"/>
    </source>
</evidence>
<evidence type="ECO:0000259" key="2">
    <source>
        <dbReference type="Pfam" id="PF09361"/>
    </source>
</evidence>
<proteinExistence type="predicted"/>
<comment type="caution">
    <text evidence="3">The sequence shown here is derived from an EMBL/GenBank/DDBJ whole genome shotgun (WGS) entry which is preliminary data.</text>
</comment>
<sequence>MTQLIPEQWLSMESGGFDKLFGITTGCCDAFERLTALNLQAIRFGLAETQEAIARTCVANNLPEMLSLPILLAPVGFAQTQSYCRQFFEIMSGLQQDSAPQQPVCAAPEPHFADNLLGSLATQSLVPCDVPAKPAMPAALAAGHAATATTELKKRRPARKTIQPMHTE</sequence>
<dbReference type="EMBL" id="VOSW01000024">
    <property type="protein sequence ID" value="KAE8759214.1"/>
    <property type="molecule type" value="Genomic_DNA"/>
</dbReference>
<accession>A0A6N6WHE7</accession>